<dbReference type="Proteomes" id="UP000887566">
    <property type="component" value="Unplaced"/>
</dbReference>
<feature type="compositionally biased region" description="Low complexity" evidence="1">
    <location>
        <begin position="725"/>
        <end position="738"/>
    </location>
</feature>
<dbReference type="AlphaFoldDB" id="A0A914WL41"/>
<feature type="region of interest" description="Disordered" evidence="1">
    <location>
        <begin position="720"/>
        <end position="748"/>
    </location>
</feature>
<protein>
    <submittedName>
        <fullName evidence="3">Uncharacterized protein</fullName>
    </submittedName>
</protein>
<sequence>MAASKRPRPTSSDDVYKTEVQPQPSLIFDENIDYEYSFEENMRFLESDFNRPWDNAADQAWNFAWNNLLCIKAKWLFYQNRASLAIPIPTPPHANGQIWNGDAYKLREKFQRMYAYLERFPKADEARALLIKESLITEWPRTYTPFSDSGEAKPLIVDRAPILRMSMKTVNARVRRWHPTVQLSVLALNKETAKVSHARFTARLVTQNSTQVQLNESWCSVGRLICTEREGEVAMPKDIICNGNALVIAGGINERGALRFDNTDTLCAQFTDLGVDTGDKKKATSRQRYCIEIVSEIRLANGLELRHSTLSHPFLIVPNTEQNKTILGDIIWDILSAEPGNTNTPASSRIVAWHKLKLMVQHYVQSQLIEARALDSDELLHIQTMLFLPYALHCNDLLELELQLFGNFRDDIEKQGIKKIKYRLMRDSVRDDYPVNHDSFFTQKCIELKDCKTPLPHSVWEWLFEAVEVIIDRNNASLLCEDVSQQKTKKDKKSSMMLKLFNDKIITMSSREREWKVYKMLSKYDDTHQSQQQTRAMLIRFCESEAGSLSFGYSNIEGSVLKPSHGSMPAKKIKEIKNGLIGMIMEAPWPSKFDRLVRFKSDDGEGKSGASFPTKQQIFKYYDPKAKISPVAETAEFDPFIIDPLIGPTEYPGLKSPPYLDYSSYPESPYQAQTPRPLQAHSMSYSVDLFGKGEDVLHAVELNGMRDHFKTMTVSTANSEGLELSSSKKNSRSSNFNSGIVKYERPGL</sequence>
<reference evidence="3" key="1">
    <citation type="submission" date="2022-11" db="UniProtKB">
        <authorList>
            <consortium name="WormBaseParasite"/>
        </authorList>
    </citation>
    <scope>IDENTIFICATION</scope>
</reference>
<evidence type="ECO:0000313" key="3">
    <source>
        <dbReference type="WBParaSite" id="PSAMB.scaffold4182size15393.g23632.t1"/>
    </source>
</evidence>
<organism evidence="2 3">
    <name type="scientific">Plectus sambesii</name>
    <dbReference type="NCBI Taxonomy" id="2011161"/>
    <lineage>
        <taxon>Eukaryota</taxon>
        <taxon>Metazoa</taxon>
        <taxon>Ecdysozoa</taxon>
        <taxon>Nematoda</taxon>
        <taxon>Chromadorea</taxon>
        <taxon>Plectida</taxon>
        <taxon>Plectina</taxon>
        <taxon>Plectoidea</taxon>
        <taxon>Plectidae</taxon>
        <taxon>Plectus</taxon>
    </lineage>
</organism>
<evidence type="ECO:0000313" key="2">
    <source>
        <dbReference type="Proteomes" id="UP000887566"/>
    </source>
</evidence>
<name>A0A914WL41_9BILA</name>
<dbReference type="Gene3D" id="1.10.238.10">
    <property type="entry name" value="EF-hand"/>
    <property type="match status" value="1"/>
</dbReference>
<keyword evidence="2" id="KW-1185">Reference proteome</keyword>
<accession>A0A914WL41</accession>
<proteinExistence type="predicted"/>
<evidence type="ECO:0000256" key="1">
    <source>
        <dbReference type="SAM" id="MobiDB-lite"/>
    </source>
</evidence>
<dbReference type="WBParaSite" id="PSAMB.scaffold4182size15393.g23632.t1">
    <property type="protein sequence ID" value="PSAMB.scaffold4182size15393.g23632.t1"/>
    <property type="gene ID" value="PSAMB.scaffold4182size15393.g23632"/>
</dbReference>